<keyword evidence="2" id="KW-1185">Reference proteome</keyword>
<protein>
    <submittedName>
        <fullName evidence="1">Uncharacterized protein</fullName>
    </submittedName>
</protein>
<proteinExistence type="predicted"/>
<dbReference type="AlphaFoldDB" id="A0AAN8CM83"/>
<evidence type="ECO:0000313" key="2">
    <source>
        <dbReference type="Proteomes" id="UP001335648"/>
    </source>
</evidence>
<dbReference type="EMBL" id="JAULUE010002050">
    <property type="protein sequence ID" value="KAK5904713.1"/>
    <property type="molecule type" value="Genomic_DNA"/>
</dbReference>
<name>A0AAN8CM83_9TELE</name>
<dbReference type="Proteomes" id="UP001335648">
    <property type="component" value="Unassembled WGS sequence"/>
</dbReference>
<accession>A0AAN8CM83</accession>
<reference evidence="1 2" key="1">
    <citation type="journal article" date="2023" name="Mol. Biol. Evol.">
        <title>Genomics of Secondarily Temperate Adaptation in the Only Non-Antarctic Icefish.</title>
        <authorList>
            <person name="Rivera-Colon A.G."/>
            <person name="Rayamajhi N."/>
            <person name="Minhas B.F."/>
            <person name="Madrigal G."/>
            <person name="Bilyk K.T."/>
            <person name="Yoon V."/>
            <person name="Hune M."/>
            <person name="Gregory S."/>
            <person name="Cheng C.H.C."/>
            <person name="Catchen J.M."/>
        </authorList>
    </citation>
    <scope>NUCLEOTIDE SEQUENCE [LARGE SCALE GENOMIC DNA]</scope>
    <source>
        <strain evidence="1">JC2023a</strain>
    </source>
</reference>
<comment type="caution">
    <text evidence="1">The sequence shown here is derived from an EMBL/GenBank/DDBJ whole genome shotgun (WGS) entry which is preliminary data.</text>
</comment>
<sequence length="82" mass="9407">MELDTVKQALTFSSCHETGRAGGKLKHSARPSLFGEEWRTKRRMDAGSGRCQALRGKADLPVARWRSETNTVKEKKRRKMWC</sequence>
<gene>
    <name evidence="1" type="ORF">CesoFtcFv8_006248</name>
</gene>
<organism evidence="1 2">
    <name type="scientific">Champsocephalus esox</name>
    <name type="common">pike icefish</name>
    <dbReference type="NCBI Taxonomy" id="159716"/>
    <lineage>
        <taxon>Eukaryota</taxon>
        <taxon>Metazoa</taxon>
        <taxon>Chordata</taxon>
        <taxon>Craniata</taxon>
        <taxon>Vertebrata</taxon>
        <taxon>Euteleostomi</taxon>
        <taxon>Actinopterygii</taxon>
        <taxon>Neopterygii</taxon>
        <taxon>Teleostei</taxon>
        <taxon>Neoteleostei</taxon>
        <taxon>Acanthomorphata</taxon>
        <taxon>Eupercaria</taxon>
        <taxon>Perciformes</taxon>
        <taxon>Notothenioidei</taxon>
        <taxon>Channichthyidae</taxon>
        <taxon>Champsocephalus</taxon>
    </lineage>
</organism>
<evidence type="ECO:0000313" key="1">
    <source>
        <dbReference type="EMBL" id="KAK5904713.1"/>
    </source>
</evidence>